<gene>
    <name evidence="1" type="ORF">ABDJ38_14615</name>
</gene>
<evidence type="ECO:0000313" key="1">
    <source>
        <dbReference type="EMBL" id="MEN7538413.1"/>
    </source>
</evidence>
<comment type="caution">
    <text evidence="1">The sequence shown here is derived from an EMBL/GenBank/DDBJ whole genome shotgun (WGS) entry which is preliminary data.</text>
</comment>
<dbReference type="PANTHER" id="PTHR43747">
    <property type="entry name" value="FAD-BINDING PROTEIN"/>
    <property type="match status" value="1"/>
</dbReference>
<sequence length="499" mass="55494">MLVVGGGSSGWMAATMLRTVLAKDISVTLVESEAIGIVGVGEATIPPMQQFQRFLGIDEADFIAATQGTFKLGIEFHNWVREGDAYLHQFGPVGREMDALVRLHHWWQLGRLADDGTDYPEWQDLHVAFHAAKANRFAPAGPRSGELAGRYTHAYHFDAQRYAAFLRRIAELRGVRRVEGRIISVNRASESGFVSAVQMEDGRSLEADLFIDCSGFASLLVGKELAEPFTDWSHWIPSDRALAVPTSRPAGGIRPYTQGIAHSTGWQWRIPLQHRTGNGHVFASAFCSEDEAAARLMANLEGEALAEPRLVKFTTGRRARAWVGNVVAVGLSSGFLEPLESTSIHFVQSTLERLVELFPTRAMDPALRDQFNARTAKEWEQVRDFIIAHYHLTERDDSEFWRYTRNMAIPDSLAEIIETWRVRGHLAIDGGHLFQLGSWAALMIGQRCIPHGVHALADRADPAYAAREVRKIAAECRASGERLPDHAEFISRFAQAADS</sequence>
<dbReference type="PANTHER" id="PTHR43747:SF4">
    <property type="entry name" value="FLAVIN-DEPENDENT TRYPTOPHAN HALOGENASE"/>
    <property type="match status" value="1"/>
</dbReference>
<dbReference type="InterPro" id="IPR036188">
    <property type="entry name" value="FAD/NAD-bd_sf"/>
</dbReference>
<dbReference type="InterPro" id="IPR033856">
    <property type="entry name" value="Trp_halogen"/>
</dbReference>
<dbReference type="SUPFAM" id="SSF51905">
    <property type="entry name" value="FAD/NAD(P)-binding domain"/>
    <property type="match status" value="1"/>
</dbReference>
<dbReference type="InterPro" id="IPR006905">
    <property type="entry name" value="Flavin_halogenase"/>
</dbReference>
<dbReference type="Proteomes" id="UP001484535">
    <property type="component" value="Unassembled WGS sequence"/>
</dbReference>
<accession>A0ABV0CZW8</accession>
<keyword evidence="2" id="KW-1185">Reference proteome</keyword>
<organism evidence="1 2">
    <name type="scientific">Aurantiacibacter flavus</name>
    <dbReference type="NCBI Taxonomy" id="3145232"/>
    <lineage>
        <taxon>Bacteria</taxon>
        <taxon>Pseudomonadati</taxon>
        <taxon>Pseudomonadota</taxon>
        <taxon>Alphaproteobacteria</taxon>
        <taxon>Sphingomonadales</taxon>
        <taxon>Erythrobacteraceae</taxon>
        <taxon>Aurantiacibacter</taxon>
    </lineage>
</organism>
<protein>
    <submittedName>
        <fullName evidence="1">Tryptophan halogenase family protein</fullName>
    </submittedName>
</protein>
<proteinExistence type="predicted"/>
<dbReference type="PIRSF" id="PIRSF011396">
    <property type="entry name" value="Trp_halogenase"/>
    <property type="match status" value="1"/>
</dbReference>
<dbReference type="EMBL" id="JBDLBR010000005">
    <property type="protein sequence ID" value="MEN7538413.1"/>
    <property type="molecule type" value="Genomic_DNA"/>
</dbReference>
<dbReference type="InterPro" id="IPR050816">
    <property type="entry name" value="Flavin-dep_Halogenase_NPB"/>
</dbReference>
<dbReference type="Gene3D" id="3.50.50.60">
    <property type="entry name" value="FAD/NAD(P)-binding domain"/>
    <property type="match status" value="1"/>
</dbReference>
<evidence type="ECO:0000313" key="2">
    <source>
        <dbReference type="Proteomes" id="UP001484535"/>
    </source>
</evidence>
<name>A0ABV0CZW8_9SPHN</name>
<dbReference type="Pfam" id="PF04820">
    <property type="entry name" value="Trp_halogenase"/>
    <property type="match status" value="1"/>
</dbReference>
<reference evidence="1 2" key="1">
    <citation type="submission" date="2024-05" db="EMBL/GenBank/DDBJ databases">
        <authorList>
            <person name="Park S."/>
        </authorList>
    </citation>
    <scope>NUCLEOTIDE SEQUENCE [LARGE SCALE GENOMIC DNA]</scope>
    <source>
        <strain evidence="1 2">DGU5</strain>
    </source>
</reference>